<proteinExistence type="predicted"/>
<evidence type="ECO:0000256" key="2">
    <source>
        <dbReference type="SAM" id="SignalP"/>
    </source>
</evidence>
<dbReference type="InterPro" id="IPR051343">
    <property type="entry name" value="G-type_lectin_kinases/EP1-like"/>
</dbReference>
<feature type="domain" description="Bulb-type lectin" evidence="3">
    <location>
        <begin position="52"/>
        <end position="185"/>
    </location>
</feature>
<keyword evidence="5" id="KW-1185">Reference proteome</keyword>
<dbReference type="SUPFAM" id="SSF51110">
    <property type="entry name" value="alpha-D-mannose-specific plant lectins"/>
    <property type="match status" value="2"/>
</dbReference>
<evidence type="ECO:0000313" key="5">
    <source>
        <dbReference type="Proteomes" id="UP000077202"/>
    </source>
</evidence>
<reference evidence="4" key="1">
    <citation type="submission" date="2016-03" db="EMBL/GenBank/DDBJ databases">
        <title>Mechanisms controlling the formation of the plant cell surface in tip-growing cells are functionally conserved among land plants.</title>
        <authorList>
            <person name="Honkanen S."/>
            <person name="Jones V.A."/>
            <person name="Morieri G."/>
            <person name="Champion C."/>
            <person name="Hetherington A.J."/>
            <person name="Kelly S."/>
            <person name="Saint-Marcoux D."/>
            <person name="Proust H."/>
            <person name="Prescott H."/>
            <person name="Dolan L."/>
        </authorList>
    </citation>
    <scope>NUCLEOTIDE SEQUENCE [LARGE SCALE GENOMIC DNA]</scope>
    <source>
        <tissue evidence="4">Whole gametophyte</tissue>
    </source>
</reference>
<keyword evidence="1 2" id="KW-0732">Signal</keyword>
<dbReference type="Proteomes" id="UP000077202">
    <property type="component" value="Unassembled WGS sequence"/>
</dbReference>
<comment type="caution">
    <text evidence="4">The sequence shown here is derived from an EMBL/GenBank/DDBJ whole genome shotgun (WGS) entry which is preliminary data.</text>
</comment>
<feature type="signal peptide" evidence="2">
    <location>
        <begin position="1"/>
        <end position="21"/>
    </location>
</feature>
<protein>
    <recommendedName>
        <fullName evidence="3">Bulb-type lectin domain-containing protein</fullName>
    </recommendedName>
</protein>
<dbReference type="EMBL" id="LVLJ01003379">
    <property type="protein sequence ID" value="OAE21607.1"/>
    <property type="molecule type" value="Genomic_DNA"/>
</dbReference>
<evidence type="ECO:0000256" key="1">
    <source>
        <dbReference type="ARBA" id="ARBA00022729"/>
    </source>
</evidence>
<accession>A0A176VLX8</accession>
<evidence type="ECO:0000313" key="4">
    <source>
        <dbReference type="EMBL" id="OAE21607.1"/>
    </source>
</evidence>
<gene>
    <name evidence="4" type="ORF">AXG93_939s1140</name>
</gene>
<dbReference type="PANTHER" id="PTHR47976">
    <property type="entry name" value="G-TYPE LECTIN S-RECEPTOR-LIKE SERINE/THREONINE-PROTEIN KINASE SD2-5"/>
    <property type="match status" value="1"/>
</dbReference>
<dbReference type="Gene3D" id="2.90.10.10">
    <property type="entry name" value="Bulb-type lectin domain"/>
    <property type="match status" value="2"/>
</dbReference>
<feature type="chain" id="PRO_5008051877" description="Bulb-type lectin domain-containing protein" evidence="2">
    <location>
        <begin position="22"/>
        <end position="346"/>
    </location>
</feature>
<evidence type="ECO:0000259" key="3">
    <source>
        <dbReference type="PROSITE" id="PS50927"/>
    </source>
</evidence>
<feature type="domain" description="Bulb-type lectin" evidence="3">
    <location>
        <begin position="221"/>
        <end position="345"/>
    </location>
</feature>
<dbReference type="AlphaFoldDB" id="A0A176VLX8"/>
<dbReference type="PANTHER" id="PTHR47976:SF115">
    <property type="entry name" value="RECEPTOR-LIKE SERINE_THREONINE-PROTEIN KINASE"/>
    <property type="match status" value="1"/>
</dbReference>
<organism evidence="4 5">
    <name type="scientific">Marchantia polymorpha subsp. ruderalis</name>
    <dbReference type="NCBI Taxonomy" id="1480154"/>
    <lineage>
        <taxon>Eukaryota</taxon>
        <taxon>Viridiplantae</taxon>
        <taxon>Streptophyta</taxon>
        <taxon>Embryophyta</taxon>
        <taxon>Marchantiophyta</taxon>
        <taxon>Marchantiopsida</taxon>
        <taxon>Marchantiidae</taxon>
        <taxon>Marchantiales</taxon>
        <taxon>Marchantiaceae</taxon>
        <taxon>Marchantia</taxon>
    </lineage>
</organism>
<dbReference type="InterPro" id="IPR001480">
    <property type="entry name" value="Bulb-type_lectin_dom"/>
</dbReference>
<dbReference type="InterPro" id="IPR036426">
    <property type="entry name" value="Bulb-type_lectin_dom_sf"/>
</dbReference>
<sequence length="346" mass="37872">MARSALLLLLCGLVLCWHANGQNDKFTYKFDLGGMVCTNLASGVICSNPPPYAMNTAGSSVSHRNIISFDTDGNYALGFEKATLGSWYLSIYKYNPSDQSSGASIWRAKTVDGVDVKANENSTLGFIESGNLELRNAQGSLLWTPGTNGLGVTEFEFNVQNELQSVAGNMILYDQKHRIVWQSMIVQGGNKFTLNMVKRPDLVCTNLPSGVQCTDPPAYPMNTATGSDSRRNVISLDSNGLYALGFEKTTGGFYLSIYKFNPSDNSAGRSIWTARTKSGENVKVDEKGTVSFLQKGSIELKDSKGKQLWTTGTKGFGVSNLEFNFDIGNMILLNDQKANVWQSRYN</sequence>
<name>A0A176VLX8_MARPO</name>
<dbReference type="PROSITE" id="PS50927">
    <property type="entry name" value="BULB_LECTIN"/>
    <property type="match status" value="2"/>
</dbReference>